<keyword evidence="2" id="KW-1185">Reference proteome</keyword>
<proteinExistence type="predicted"/>
<evidence type="ECO:0000313" key="2">
    <source>
        <dbReference type="Proteomes" id="UP001057402"/>
    </source>
</evidence>
<organism evidence="1 2">
    <name type="scientific">Melastoma candidum</name>
    <dbReference type="NCBI Taxonomy" id="119954"/>
    <lineage>
        <taxon>Eukaryota</taxon>
        <taxon>Viridiplantae</taxon>
        <taxon>Streptophyta</taxon>
        <taxon>Embryophyta</taxon>
        <taxon>Tracheophyta</taxon>
        <taxon>Spermatophyta</taxon>
        <taxon>Magnoliopsida</taxon>
        <taxon>eudicotyledons</taxon>
        <taxon>Gunneridae</taxon>
        <taxon>Pentapetalae</taxon>
        <taxon>rosids</taxon>
        <taxon>malvids</taxon>
        <taxon>Myrtales</taxon>
        <taxon>Melastomataceae</taxon>
        <taxon>Melastomatoideae</taxon>
        <taxon>Melastomateae</taxon>
        <taxon>Melastoma</taxon>
    </lineage>
</organism>
<protein>
    <submittedName>
        <fullName evidence="1">Uncharacterized protein</fullName>
    </submittedName>
</protein>
<dbReference type="Proteomes" id="UP001057402">
    <property type="component" value="Chromosome 1"/>
</dbReference>
<reference evidence="2" key="1">
    <citation type="journal article" date="2023" name="Front. Plant Sci.">
        <title>Chromosomal-level genome assembly of Melastoma candidum provides insights into trichome evolution.</title>
        <authorList>
            <person name="Zhong Y."/>
            <person name="Wu W."/>
            <person name="Sun C."/>
            <person name="Zou P."/>
            <person name="Liu Y."/>
            <person name="Dai S."/>
            <person name="Zhou R."/>
        </authorList>
    </citation>
    <scope>NUCLEOTIDE SEQUENCE [LARGE SCALE GENOMIC DNA]</scope>
</reference>
<sequence length="599" mass="65630">MARFGCFPALMTGKKKVDEESRGDAGGHGTLEVALVQTESTFVESEPTDNLNVEVRCPRRMVGIEFALEEDYEGEDEQVEVLSIRKGLLKFNLRSHTAQDDSPLMEDAEMTSLEVKLDQVTATDIDLAPSGHVSDPGMRKGEIWASPTLERSCSNPETSKVTKKKKLGQRALSSSVSSQKQQKIEDGPRSPAASSVVTRFCAGKVILKKNSSSEVHPSGSRRLWWKLSLWSHRNPHQPSTANLPKKNPLESLDRQGGYSSDTVEPNQPPKIATAAKLKGKAKIDCAIDLIEKGDWPLNQCVAFSTPSSSFSRVDEWVKDLDHAESLPGADDKGSSDEALDYPLTPEMSVSQARDASHSRQRRGTNLSEEMLHANYVIQSLNSSSTVAYMSGMGLKVVPTMPSFVSLRSVDLSGNSIVQISPGCLPKSLHILNLSKNKISTIDGLRELTRLRVLDLSYNRISRIGRGLSSCAVIKELFLAGNKISDIEGLHRLLKLSVLDLSFNKITTARAVGQLVANYNSMQALSLLGNPIMGNMGEEQLRKAVYGLLPKLAYLNKQPIKQQQRAGTESVAKATLGISNRGPNRRRTMKVGRSKPESLR</sequence>
<dbReference type="EMBL" id="CM042880">
    <property type="protein sequence ID" value="KAI4389802.1"/>
    <property type="molecule type" value="Genomic_DNA"/>
</dbReference>
<comment type="caution">
    <text evidence="1">The sequence shown here is derived from an EMBL/GenBank/DDBJ whole genome shotgun (WGS) entry which is preliminary data.</text>
</comment>
<name>A0ACB9SEX0_9MYRT</name>
<accession>A0ACB9SEX0</accession>
<gene>
    <name evidence="1" type="ORF">MLD38_001986</name>
</gene>
<evidence type="ECO:0000313" key="1">
    <source>
        <dbReference type="EMBL" id="KAI4389802.1"/>
    </source>
</evidence>